<dbReference type="GeneTree" id="ENSGT00940000173984"/>
<dbReference type="InterPro" id="IPR036179">
    <property type="entry name" value="Ig-like_dom_sf"/>
</dbReference>
<evidence type="ECO:0000313" key="3">
    <source>
        <dbReference type="Proteomes" id="UP000261340"/>
    </source>
</evidence>
<dbReference type="Gene3D" id="2.60.40.10">
    <property type="entry name" value="Immunoglobulins"/>
    <property type="match status" value="1"/>
</dbReference>
<dbReference type="InterPro" id="IPR013783">
    <property type="entry name" value="Ig-like_fold"/>
</dbReference>
<evidence type="ECO:0000313" key="2">
    <source>
        <dbReference type="Ensembl" id="ENSACIP00000003517.1"/>
    </source>
</evidence>
<dbReference type="AlphaFoldDB" id="A0A3Q0QZP0"/>
<dbReference type="Ensembl" id="ENSACIT00000003633.1">
    <property type="protein sequence ID" value="ENSACIP00000003517.1"/>
    <property type="gene ID" value="ENSACIG00000002798.1"/>
</dbReference>
<dbReference type="STRING" id="61819.ENSACIP00000003517"/>
<keyword evidence="1" id="KW-0472">Membrane</keyword>
<feature type="transmembrane region" description="Helical" evidence="1">
    <location>
        <begin position="239"/>
        <end position="260"/>
    </location>
</feature>
<proteinExistence type="predicted"/>
<accession>A0A3Q0QZP0</accession>
<evidence type="ECO:0008006" key="4">
    <source>
        <dbReference type="Google" id="ProtNLM"/>
    </source>
</evidence>
<dbReference type="SUPFAM" id="SSF48726">
    <property type="entry name" value="Immunoglobulin"/>
    <property type="match status" value="1"/>
</dbReference>
<organism evidence="2 3">
    <name type="scientific">Amphilophus citrinellus</name>
    <name type="common">Midas cichlid</name>
    <name type="synonym">Cichlasoma citrinellum</name>
    <dbReference type="NCBI Taxonomy" id="61819"/>
    <lineage>
        <taxon>Eukaryota</taxon>
        <taxon>Metazoa</taxon>
        <taxon>Chordata</taxon>
        <taxon>Craniata</taxon>
        <taxon>Vertebrata</taxon>
        <taxon>Euteleostomi</taxon>
        <taxon>Actinopterygii</taxon>
        <taxon>Neopterygii</taxon>
        <taxon>Teleostei</taxon>
        <taxon>Neoteleostei</taxon>
        <taxon>Acanthomorphata</taxon>
        <taxon>Ovalentaria</taxon>
        <taxon>Cichlomorphae</taxon>
        <taxon>Cichliformes</taxon>
        <taxon>Cichlidae</taxon>
        <taxon>New World cichlids</taxon>
        <taxon>Cichlasomatinae</taxon>
        <taxon>Heroini</taxon>
        <taxon>Amphilophus</taxon>
    </lineage>
</organism>
<keyword evidence="1" id="KW-0812">Transmembrane</keyword>
<reference evidence="2" key="2">
    <citation type="submission" date="2025-09" db="UniProtKB">
        <authorList>
            <consortium name="Ensembl"/>
        </authorList>
    </citation>
    <scope>IDENTIFICATION</scope>
</reference>
<dbReference type="Proteomes" id="UP000261340">
    <property type="component" value="Unplaced"/>
</dbReference>
<keyword evidence="3" id="KW-1185">Reference proteome</keyword>
<keyword evidence="1" id="KW-1133">Transmembrane helix</keyword>
<reference evidence="2" key="1">
    <citation type="submission" date="2025-08" db="UniProtKB">
        <authorList>
            <consortium name="Ensembl"/>
        </authorList>
    </citation>
    <scope>IDENTIFICATION</scope>
</reference>
<sequence>YASVISTVAVIQNLFHLYHIIFETKTVRVGENINLTCTRRDVGTLFWIKLVSGNFPKILGRSFSFQGDDQRIRTGTEPGTFVLHITKAQQSDAGCAQSLHISTFFFFSLFCFYFSAPEPAFSAAPPSDPVHLEHKVTLQCSVLHDFQNKTCPTDDRVFCLSTKSNKSHPKYTHMNAGDDYENNSKELSTKKCVYSYFRNFSTSDFQRYYCIVAKCVESEDKVKGNTEALNTNISKKETIFLYLLSAALAISLIAVASLIYSINKLKKKSYVDCNGKSLTLAVLFLQLQLLCKLISFQVVIREINRQMRTRWFILHQLLKKCVTQGQEIQNTSRRRAYTLVSRLLHWINIYYCHECKCIFSLFVINVLYCLDTFDINYFLYV</sequence>
<feature type="transmembrane region" description="Helical" evidence="1">
    <location>
        <begin position="280"/>
        <end position="300"/>
    </location>
</feature>
<name>A0A3Q0QZP0_AMPCI</name>
<protein>
    <recommendedName>
        <fullName evidence="4">Immunoglobulin subtype domain-containing protein</fullName>
    </recommendedName>
</protein>
<evidence type="ECO:0000256" key="1">
    <source>
        <dbReference type="SAM" id="Phobius"/>
    </source>
</evidence>